<dbReference type="EMBL" id="CAJOBJ010004718">
    <property type="protein sequence ID" value="CAF4009067.1"/>
    <property type="molecule type" value="Genomic_DNA"/>
</dbReference>
<evidence type="ECO:0000313" key="2">
    <source>
        <dbReference type="Proteomes" id="UP000681720"/>
    </source>
</evidence>
<protein>
    <submittedName>
        <fullName evidence="1">Uncharacterized protein</fullName>
    </submittedName>
</protein>
<proteinExistence type="predicted"/>
<name>A0A8S2NMG8_9BILA</name>
<reference evidence="1" key="1">
    <citation type="submission" date="2021-02" db="EMBL/GenBank/DDBJ databases">
        <authorList>
            <person name="Nowell W R."/>
        </authorList>
    </citation>
    <scope>NUCLEOTIDE SEQUENCE</scope>
</reference>
<dbReference type="AlphaFoldDB" id="A0A8S2NMG8"/>
<feature type="non-terminal residue" evidence="1">
    <location>
        <position position="1"/>
    </location>
</feature>
<accession>A0A8S2NMG8</accession>
<sequence length="155" mass="16947">YQAGQAGDEYYYYNSQTCKASLITGFYLHCQVTGGGGFLNQVEDAIGGMSGRTGNPDQQGFSGGILNEFEKMAGGGGGEMMSEVEKIATDVIQICFNGEKVLSTWTVIRALNTGTFICYNLTNDVNSDYYSSTQEQFGNNHDYLQLQQNFVQMGD</sequence>
<gene>
    <name evidence="1" type="ORF">GIL414_LOCUS12201</name>
</gene>
<organism evidence="1 2">
    <name type="scientific">Rotaria magnacalcarata</name>
    <dbReference type="NCBI Taxonomy" id="392030"/>
    <lineage>
        <taxon>Eukaryota</taxon>
        <taxon>Metazoa</taxon>
        <taxon>Spiralia</taxon>
        <taxon>Gnathifera</taxon>
        <taxon>Rotifera</taxon>
        <taxon>Eurotatoria</taxon>
        <taxon>Bdelloidea</taxon>
        <taxon>Philodinida</taxon>
        <taxon>Philodinidae</taxon>
        <taxon>Rotaria</taxon>
    </lineage>
</organism>
<dbReference type="Proteomes" id="UP000681720">
    <property type="component" value="Unassembled WGS sequence"/>
</dbReference>
<comment type="caution">
    <text evidence="1">The sequence shown here is derived from an EMBL/GenBank/DDBJ whole genome shotgun (WGS) entry which is preliminary data.</text>
</comment>
<evidence type="ECO:0000313" key="1">
    <source>
        <dbReference type="EMBL" id="CAF4009067.1"/>
    </source>
</evidence>